<dbReference type="InterPro" id="IPR001421">
    <property type="entry name" value="ATP8_metazoa"/>
</dbReference>
<keyword evidence="4 12" id="KW-0138">CF(0)</keyword>
<evidence type="ECO:0000256" key="12">
    <source>
        <dbReference type="RuleBase" id="RU003661"/>
    </source>
</evidence>
<dbReference type="GO" id="GO:0015986">
    <property type="term" value="P:proton motive force-driven ATP synthesis"/>
    <property type="evidence" value="ECO:0007669"/>
    <property type="project" value="InterPro"/>
</dbReference>
<dbReference type="GO" id="GO:0045259">
    <property type="term" value="C:proton-transporting ATP synthase complex"/>
    <property type="evidence" value="ECO:0007669"/>
    <property type="project" value="UniProtKB-KW"/>
</dbReference>
<evidence type="ECO:0000256" key="7">
    <source>
        <dbReference type="ARBA" id="ARBA00022989"/>
    </source>
</evidence>
<evidence type="ECO:0000256" key="13">
    <source>
        <dbReference type="SAM" id="Phobius"/>
    </source>
</evidence>
<dbReference type="Pfam" id="PF00895">
    <property type="entry name" value="ATP-synt_8"/>
    <property type="match status" value="1"/>
</dbReference>
<keyword evidence="9 12" id="KW-0496">Mitochondrion</keyword>
<name>A0A7G8QC20_9TELE</name>
<comment type="similarity">
    <text evidence="2 12">Belongs to the ATPase protein 8 family.</text>
</comment>
<keyword evidence="8 12" id="KW-0406">Ion transport</keyword>
<keyword evidence="10 13" id="KW-0472">Membrane</keyword>
<keyword evidence="6 12" id="KW-0375">Hydrogen ion transport</keyword>
<dbReference type="AlphaFoldDB" id="A0A7G8QC20"/>
<dbReference type="GO" id="GO:0015078">
    <property type="term" value="F:proton transmembrane transporter activity"/>
    <property type="evidence" value="ECO:0007669"/>
    <property type="project" value="InterPro"/>
</dbReference>
<gene>
    <name evidence="14" type="primary">ATP8</name>
</gene>
<sequence>MPQLERSRWFKYFFMVWTIFLITAPLWLTQKTQAFNLNQTSKKQEKLSSPWAWPW</sequence>
<keyword evidence="11" id="KW-0066">ATP synthesis</keyword>
<comment type="subcellular location">
    <subcellularLocation>
        <location evidence="1 12">Mitochondrion membrane</location>
        <topology evidence="1 12">Single-pass membrane protein</topology>
    </subcellularLocation>
</comment>
<keyword evidence="5 12" id="KW-0812">Transmembrane</keyword>
<evidence type="ECO:0000256" key="9">
    <source>
        <dbReference type="ARBA" id="ARBA00023128"/>
    </source>
</evidence>
<dbReference type="EMBL" id="MT410925">
    <property type="protein sequence ID" value="QNK04328.1"/>
    <property type="molecule type" value="Genomic_DNA"/>
</dbReference>
<evidence type="ECO:0000256" key="3">
    <source>
        <dbReference type="ARBA" id="ARBA00022448"/>
    </source>
</evidence>
<accession>A0A7G8QC20</accession>
<evidence type="ECO:0000256" key="4">
    <source>
        <dbReference type="ARBA" id="ARBA00022547"/>
    </source>
</evidence>
<feature type="transmembrane region" description="Helical" evidence="13">
    <location>
        <begin position="12"/>
        <end position="28"/>
    </location>
</feature>
<evidence type="ECO:0000256" key="8">
    <source>
        <dbReference type="ARBA" id="ARBA00023065"/>
    </source>
</evidence>
<dbReference type="GO" id="GO:0031966">
    <property type="term" value="C:mitochondrial membrane"/>
    <property type="evidence" value="ECO:0007669"/>
    <property type="project" value="UniProtKB-SubCell"/>
</dbReference>
<keyword evidence="3 12" id="KW-0813">Transport</keyword>
<geneLocation type="mitochondrion" evidence="14"/>
<organism evidence="14">
    <name type="scientific">Callionymus reticulatus</name>
    <name type="common">reticulated dragonet</name>
    <dbReference type="NCBI Taxonomy" id="508552"/>
    <lineage>
        <taxon>Eukaryota</taxon>
        <taxon>Metazoa</taxon>
        <taxon>Chordata</taxon>
        <taxon>Craniata</taxon>
        <taxon>Vertebrata</taxon>
        <taxon>Euteleostomi</taxon>
        <taxon>Actinopterygii</taxon>
        <taxon>Neopterygii</taxon>
        <taxon>Teleostei</taxon>
        <taxon>Neoteleostei</taxon>
        <taxon>Acanthomorphata</taxon>
        <taxon>Syngnathiaria</taxon>
        <taxon>Syngnathiformes</taxon>
        <taxon>Callionymoidei</taxon>
        <taxon>Callionymidae</taxon>
        <taxon>Callionymus</taxon>
        <taxon>Callionymus</taxon>
    </lineage>
</organism>
<proteinExistence type="inferred from homology"/>
<evidence type="ECO:0000256" key="5">
    <source>
        <dbReference type="ARBA" id="ARBA00022692"/>
    </source>
</evidence>
<evidence type="ECO:0000256" key="10">
    <source>
        <dbReference type="ARBA" id="ARBA00023136"/>
    </source>
</evidence>
<evidence type="ECO:0000256" key="2">
    <source>
        <dbReference type="ARBA" id="ARBA00008892"/>
    </source>
</evidence>
<evidence type="ECO:0000256" key="6">
    <source>
        <dbReference type="ARBA" id="ARBA00022781"/>
    </source>
</evidence>
<evidence type="ECO:0000256" key="11">
    <source>
        <dbReference type="ARBA" id="ARBA00023310"/>
    </source>
</evidence>
<protein>
    <recommendedName>
        <fullName evidence="12">ATP synthase complex subunit 8</fullName>
    </recommendedName>
</protein>
<evidence type="ECO:0000313" key="14">
    <source>
        <dbReference type="EMBL" id="QNK04328.1"/>
    </source>
</evidence>
<keyword evidence="7 13" id="KW-1133">Transmembrane helix</keyword>
<reference evidence="14" key="1">
    <citation type="submission" date="2020-04" db="EMBL/GenBank/DDBJ databases">
        <title>DNAmark Project.</title>
        <authorList>
            <person name="Margaryan A."/>
        </authorList>
    </citation>
    <scope>NUCLEOTIDE SEQUENCE</scope>
    <source>
        <strain evidence="14">DM511</strain>
    </source>
</reference>
<evidence type="ECO:0000256" key="1">
    <source>
        <dbReference type="ARBA" id="ARBA00004304"/>
    </source>
</evidence>